<dbReference type="SUPFAM" id="SSF53335">
    <property type="entry name" value="S-adenosyl-L-methionine-dependent methyltransferases"/>
    <property type="match status" value="1"/>
</dbReference>
<evidence type="ECO:0000313" key="4">
    <source>
        <dbReference type="EMBL" id="MBL1080274.1"/>
    </source>
</evidence>
<keyword evidence="5" id="KW-1185">Reference proteome</keyword>
<evidence type="ECO:0008006" key="6">
    <source>
        <dbReference type="Google" id="ProtNLM"/>
    </source>
</evidence>
<keyword evidence="1" id="KW-0489">Methyltransferase</keyword>
<dbReference type="Gene3D" id="3.40.50.150">
    <property type="entry name" value="Vaccinia Virus protein VP39"/>
    <property type="match status" value="1"/>
</dbReference>
<dbReference type="PROSITE" id="PS51681">
    <property type="entry name" value="SAM_MT_NNMT_PNMT_TEMT"/>
    <property type="match status" value="1"/>
</dbReference>
<dbReference type="EMBL" id="JAERRJ010000029">
    <property type="protein sequence ID" value="MBL1080274.1"/>
    <property type="molecule type" value="Genomic_DNA"/>
</dbReference>
<dbReference type="PANTHER" id="PTHR10867:SF17">
    <property type="entry name" value="NICOTINAMIDE N-METHYLTRANSFERASE"/>
    <property type="match status" value="1"/>
</dbReference>
<dbReference type="PANTHER" id="PTHR10867">
    <property type="entry name" value="NNMT/PNMT/TEMT FAMILY MEMBER"/>
    <property type="match status" value="1"/>
</dbReference>
<reference evidence="4 5" key="1">
    <citation type="submission" date="2021-01" db="EMBL/GenBank/DDBJ databases">
        <title>WGS of actinomycetes isolated from Thailand.</title>
        <authorList>
            <person name="Thawai C."/>
        </authorList>
    </citation>
    <scope>NUCLEOTIDE SEQUENCE [LARGE SCALE GENOMIC DNA]</scope>
    <source>
        <strain evidence="4 5">LPG 2</strain>
    </source>
</reference>
<proteinExistence type="predicted"/>
<sequence length="254" mass="27767">MRAEHGCDSYSRWDDFDAIEYVERNYGNGISPADRQIIEFVISEMEGLGVGRTSLLTVADVGSGPNLYPALIASSYLADGGVIDLIDAAPLNRTYMRRLLDGRDERGLELWQEYEEYIRSLGVAADFHRVVELSNVIRGDIHAIASNSYDAALSFFVGESIGDSLMDFRKATESLIGSVKRGGIFVAAHIIGSDGYYAGTGTRFPATNLTIEQVRDTYDRYGSCRYHVVAAGDDVVARKGRLGMMVAVGRKVAG</sequence>
<gene>
    <name evidence="4" type="ORF">JK358_38350</name>
</gene>
<protein>
    <recommendedName>
        <fullName evidence="6">Methyltransferase</fullName>
    </recommendedName>
</protein>
<evidence type="ECO:0000256" key="2">
    <source>
        <dbReference type="ARBA" id="ARBA00022679"/>
    </source>
</evidence>
<keyword evidence="3" id="KW-0949">S-adenosyl-L-methionine</keyword>
<evidence type="ECO:0000313" key="5">
    <source>
        <dbReference type="Proteomes" id="UP000602198"/>
    </source>
</evidence>
<dbReference type="Pfam" id="PF01234">
    <property type="entry name" value="NNMT_PNMT_TEMT"/>
    <property type="match status" value="1"/>
</dbReference>
<dbReference type="InterPro" id="IPR029063">
    <property type="entry name" value="SAM-dependent_MTases_sf"/>
</dbReference>
<comment type="caution">
    <text evidence="4">The sequence shown here is derived from an EMBL/GenBank/DDBJ whole genome shotgun (WGS) entry which is preliminary data.</text>
</comment>
<dbReference type="RefSeq" id="WP_201958687.1">
    <property type="nucleotide sequence ID" value="NZ_JAERRJ010000029.1"/>
</dbReference>
<name>A0ABS1MKU2_9NOCA</name>
<dbReference type="InterPro" id="IPR000940">
    <property type="entry name" value="NNMT_TEMT_trans"/>
</dbReference>
<evidence type="ECO:0000256" key="1">
    <source>
        <dbReference type="ARBA" id="ARBA00022603"/>
    </source>
</evidence>
<accession>A0ABS1MKU2</accession>
<keyword evidence="2" id="KW-0808">Transferase</keyword>
<organism evidence="4 5">
    <name type="scientific">Nocardia acididurans</name>
    <dbReference type="NCBI Taxonomy" id="2802282"/>
    <lineage>
        <taxon>Bacteria</taxon>
        <taxon>Bacillati</taxon>
        <taxon>Actinomycetota</taxon>
        <taxon>Actinomycetes</taxon>
        <taxon>Mycobacteriales</taxon>
        <taxon>Nocardiaceae</taxon>
        <taxon>Nocardia</taxon>
    </lineage>
</organism>
<evidence type="ECO:0000256" key="3">
    <source>
        <dbReference type="ARBA" id="ARBA00022691"/>
    </source>
</evidence>
<dbReference type="Proteomes" id="UP000602198">
    <property type="component" value="Unassembled WGS sequence"/>
</dbReference>